<gene>
    <name evidence="2" type="ORF">A2442_02650</name>
</gene>
<organism evidence="2 3">
    <name type="scientific">Candidatus Campbellbacteria bacterium RIFOXYC2_FULL_35_25</name>
    <dbReference type="NCBI Taxonomy" id="1797582"/>
    <lineage>
        <taxon>Bacteria</taxon>
        <taxon>Candidatus Campbelliibacteriota</taxon>
    </lineage>
</organism>
<dbReference type="EMBL" id="MFAE01000010">
    <property type="protein sequence ID" value="OGD67010.1"/>
    <property type="molecule type" value="Genomic_DNA"/>
</dbReference>
<dbReference type="Proteomes" id="UP000179003">
    <property type="component" value="Unassembled WGS sequence"/>
</dbReference>
<evidence type="ECO:0000256" key="1">
    <source>
        <dbReference type="SAM" id="SignalP"/>
    </source>
</evidence>
<keyword evidence="1" id="KW-0732">Signal</keyword>
<dbReference type="AlphaFoldDB" id="A0A1F5EI54"/>
<feature type="signal peptide" evidence="1">
    <location>
        <begin position="1"/>
        <end position="22"/>
    </location>
</feature>
<sequence>MQKKTLLVLMAMALSLSLALSAWGLGTVNDLKIAQCDTCHDGTVIGTPAIGGGSPIELLTQQSHESIIFLHVSPVAVSTGTAAVAASIQGTYVTKDVRLSDAQDYVMIATTLTALGVPDDSMRVAGLSNDGGFETIEQALSTGTEAPAPEVATPLKTETFGPLAILTPAATAGTACPLAG</sequence>
<name>A0A1F5EI54_9BACT</name>
<evidence type="ECO:0000313" key="2">
    <source>
        <dbReference type="EMBL" id="OGD67010.1"/>
    </source>
</evidence>
<comment type="caution">
    <text evidence="2">The sequence shown here is derived from an EMBL/GenBank/DDBJ whole genome shotgun (WGS) entry which is preliminary data.</text>
</comment>
<protein>
    <recommendedName>
        <fullName evidence="4">Cytochrome c domain-containing protein</fullName>
    </recommendedName>
</protein>
<evidence type="ECO:0008006" key="4">
    <source>
        <dbReference type="Google" id="ProtNLM"/>
    </source>
</evidence>
<reference evidence="2 3" key="1">
    <citation type="journal article" date="2016" name="Nat. Commun.">
        <title>Thousands of microbial genomes shed light on interconnected biogeochemical processes in an aquifer system.</title>
        <authorList>
            <person name="Anantharaman K."/>
            <person name="Brown C.T."/>
            <person name="Hug L.A."/>
            <person name="Sharon I."/>
            <person name="Castelle C.J."/>
            <person name="Probst A.J."/>
            <person name="Thomas B.C."/>
            <person name="Singh A."/>
            <person name="Wilkins M.J."/>
            <person name="Karaoz U."/>
            <person name="Brodie E.L."/>
            <person name="Williams K.H."/>
            <person name="Hubbard S.S."/>
            <person name="Banfield J.F."/>
        </authorList>
    </citation>
    <scope>NUCLEOTIDE SEQUENCE [LARGE SCALE GENOMIC DNA]</scope>
</reference>
<feature type="chain" id="PRO_5009518337" description="Cytochrome c domain-containing protein" evidence="1">
    <location>
        <begin position="23"/>
        <end position="180"/>
    </location>
</feature>
<proteinExistence type="predicted"/>
<evidence type="ECO:0000313" key="3">
    <source>
        <dbReference type="Proteomes" id="UP000179003"/>
    </source>
</evidence>
<accession>A0A1F5EI54</accession>